<dbReference type="AlphaFoldDB" id="D2QYP3"/>
<dbReference type="PANTHER" id="PTHR21366:SF22">
    <property type="entry name" value="VOC DOMAIN-CONTAINING PROTEIN"/>
    <property type="match status" value="1"/>
</dbReference>
<proteinExistence type="predicted"/>
<dbReference type="Gene3D" id="3.10.180.10">
    <property type="entry name" value="2,3-Dihydroxybiphenyl 1,2-Dioxygenase, domain 1"/>
    <property type="match status" value="1"/>
</dbReference>
<dbReference type="Pfam" id="PF00903">
    <property type="entry name" value="Glyoxalase"/>
    <property type="match status" value="1"/>
</dbReference>
<keyword evidence="3" id="KW-1185">Reference proteome</keyword>
<sequence>MPTALCVPLTSILETALYVDDLEAAQRFYGDLLGLTLFAFTPGHNLYFQVGHQMLLIFDARDTTAESPAYPHHGSLGPGHVCFRVSIADQHAWEGRIRDSSVAIEKIIDWPHGGRSIYFRDPSGNLIELANAEMWGFRSPPAHP</sequence>
<reference evidence="2 3" key="1">
    <citation type="journal article" date="2009" name="Stand. Genomic Sci.">
        <title>Complete genome sequence of Pirellula staleyi type strain (ATCC 27377).</title>
        <authorList>
            <person name="Clum A."/>
            <person name="Tindall B.J."/>
            <person name="Sikorski J."/>
            <person name="Ivanova N."/>
            <person name="Mavrommatis K."/>
            <person name="Lucas S."/>
            <person name="Glavina del Rio T."/>
            <person name="Nolan M."/>
            <person name="Chen F."/>
            <person name="Tice H."/>
            <person name="Pitluck S."/>
            <person name="Cheng J.F."/>
            <person name="Chertkov O."/>
            <person name="Brettin T."/>
            <person name="Han C."/>
            <person name="Detter J.C."/>
            <person name="Kuske C."/>
            <person name="Bruce D."/>
            <person name="Goodwin L."/>
            <person name="Ovchinikova G."/>
            <person name="Pati A."/>
            <person name="Mikhailova N."/>
            <person name="Chen A."/>
            <person name="Palaniappan K."/>
            <person name="Land M."/>
            <person name="Hauser L."/>
            <person name="Chang Y.J."/>
            <person name="Jeffries C.D."/>
            <person name="Chain P."/>
            <person name="Rohde M."/>
            <person name="Goker M."/>
            <person name="Bristow J."/>
            <person name="Eisen J.A."/>
            <person name="Markowitz V."/>
            <person name="Hugenholtz P."/>
            <person name="Kyrpides N.C."/>
            <person name="Klenk H.P."/>
            <person name="Lapidus A."/>
        </authorList>
    </citation>
    <scope>NUCLEOTIDE SEQUENCE [LARGE SCALE GENOMIC DNA]</scope>
    <source>
        <strain evidence="3">ATCC 27377 / DSM 6068 / ICPB 4128</strain>
    </source>
</reference>
<dbReference type="InterPro" id="IPR004360">
    <property type="entry name" value="Glyas_Fos-R_dOase_dom"/>
</dbReference>
<evidence type="ECO:0000259" key="1">
    <source>
        <dbReference type="PROSITE" id="PS51819"/>
    </source>
</evidence>
<evidence type="ECO:0000313" key="3">
    <source>
        <dbReference type="Proteomes" id="UP000001887"/>
    </source>
</evidence>
<accession>D2QYP3</accession>
<dbReference type="PANTHER" id="PTHR21366">
    <property type="entry name" value="GLYOXALASE FAMILY PROTEIN"/>
    <property type="match status" value="1"/>
</dbReference>
<dbReference type="STRING" id="530564.Psta_3541"/>
<dbReference type="EMBL" id="CP001848">
    <property type="protein sequence ID" value="ADB18202.1"/>
    <property type="molecule type" value="Genomic_DNA"/>
</dbReference>
<gene>
    <name evidence="2" type="ordered locus">Psta_3541</name>
</gene>
<dbReference type="OrthoDB" id="9788468at2"/>
<dbReference type="Proteomes" id="UP000001887">
    <property type="component" value="Chromosome"/>
</dbReference>
<dbReference type="KEGG" id="psl:Psta_3541"/>
<dbReference type="InterPro" id="IPR029068">
    <property type="entry name" value="Glyas_Bleomycin-R_OHBP_Dase"/>
</dbReference>
<evidence type="ECO:0000313" key="2">
    <source>
        <dbReference type="EMBL" id="ADB18202.1"/>
    </source>
</evidence>
<protein>
    <submittedName>
        <fullName evidence="2">Glyoxalase/bleomycin resistance protein/dioxygenase</fullName>
    </submittedName>
</protein>
<keyword evidence="2" id="KW-0560">Oxidoreductase</keyword>
<organism evidence="2 3">
    <name type="scientific">Pirellula staleyi (strain ATCC 27377 / DSM 6068 / ICPB 4128)</name>
    <name type="common">Pirella staleyi</name>
    <dbReference type="NCBI Taxonomy" id="530564"/>
    <lineage>
        <taxon>Bacteria</taxon>
        <taxon>Pseudomonadati</taxon>
        <taxon>Planctomycetota</taxon>
        <taxon>Planctomycetia</taxon>
        <taxon>Pirellulales</taxon>
        <taxon>Pirellulaceae</taxon>
        <taxon>Pirellula</taxon>
    </lineage>
</organism>
<dbReference type="eggNOG" id="COG0346">
    <property type="taxonomic scope" value="Bacteria"/>
</dbReference>
<feature type="domain" description="VOC" evidence="1">
    <location>
        <begin position="11"/>
        <end position="132"/>
    </location>
</feature>
<keyword evidence="2" id="KW-0223">Dioxygenase</keyword>
<dbReference type="SUPFAM" id="SSF54593">
    <property type="entry name" value="Glyoxalase/Bleomycin resistance protein/Dihydroxybiphenyl dioxygenase"/>
    <property type="match status" value="1"/>
</dbReference>
<dbReference type="PROSITE" id="PS51819">
    <property type="entry name" value="VOC"/>
    <property type="match status" value="1"/>
</dbReference>
<dbReference type="GO" id="GO:0051213">
    <property type="term" value="F:dioxygenase activity"/>
    <property type="evidence" value="ECO:0007669"/>
    <property type="project" value="UniProtKB-KW"/>
</dbReference>
<dbReference type="InterPro" id="IPR050383">
    <property type="entry name" value="GlyoxalaseI/FosfomycinResist"/>
</dbReference>
<name>D2QYP3_PIRSD</name>
<dbReference type="HOGENOM" id="CLU_099500_2_0_0"/>
<dbReference type="InterPro" id="IPR037523">
    <property type="entry name" value="VOC_core"/>
</dbReference>